<name>A0A4R7TEN6_9ACTN</name>
<dbReference type="RefSeq" id="WP_133979970.1">
    <property type="nucleotide sequence ID" value="NZ_SOCE01000001.1"/>
</dbReference>
<dbReference type="Gene3D" id="3.30.43.10">
    <property type="entry name" value="Uridine Diphospho-n-acetylenolpyruvylglucosamine Reductase, domain 2"/>
    <property type="match status" value="1"/>
</dbReference>
<dbReference type="Gene3D" id="3.40.462.20">
    <property type="match status" value="1"/>
</dbReference>
<dbReference type="InterPro" id="IPR016166">
    <property type="entry name" value="FAD-bd_PCMH"/>
</dbReference>
<dbReference type="InterPro" id="IPR016167">
    <property type="entry name" value="FAD-bd_PCMH_sub1"/>
</dbReference>
<dbReference type="OrthoDB" id="3682986at2"/>
<dbReference type="EMBL" id="SOCE01000001">
    <property type="protein sequence ID" value="TDU89986.1"/>
    <property type="molecule type" value="Genomic_DNA"/>
</dbReference>
<dbReference type="PROSITE" id="PS00862">
    <property type="entry name" value="OX2_COVAL_FAD"/>
    <property type="match status" value="1"/>
</dbReference>
<keyword evidence="4" id="KW-0274">FAD</keyword>
<evidence type="ECO:0000256" key="1">
    <source>
        <dbReference type="ARBA" id="ARBA00001974"/>
    </source>
</evidence>
<dbReference type="GO" id="GO:0071949">
    <property type="term" value="F:FAD binding"/>
    <property type="evidence" value="ECO:0007669"/>
    <property type="project" value="InterPro"/>
</dbReference>
<organism evidence="7 8">
    <name type="scientific">Kribbella voronezhensis</name>
    <dbReference type="NCBI Taxonomy" id="2512212"/>
    <lineage>
        <taxon>Bacteria</taxon>
        <taxon>Bacillati</taxon>
        <taxon>Actinomycetota</taxon>
        <taxon>Actinomycetes</taxon>
        <taxon>Propionibacteriales</taxon>
        <taxon>Kribbellaceae</taxon>
        <taxon>Kribbella</taxon>
    </lineage>
</organism>
<dbReference type="InterPro" id="IPR006094">
    <property type="entry name" value="Oxid_FAD_bind_N"/>
</dbReference>
<dbReference type="Gene3D" id="3.30.465.10">
    <property type="match status" value="1"/>
</dbReference>
<protein>
    <submittedName>
        <fullName evidence="7">FAD/FMN-containing dehydrogenase</fullName>
    </submittedName>
</protein>
<evidence type="ECO:0000256" key="3">
    <source>
        <dbReference type="ARBA" id="ARBA00022630"/>
    </source>
</evidence>
<dbReference type="InterPro" id="IPR006093">
    <property type="entry name" value="Oxy_OxRdtase_FAD_BS"/>
</dbReference>
<dbReference type="GO" id="GO:0016491">
    <property type="term" value="F:oxidoreductase activity"/>
    <property type="evidence" value="ECO:0007669"/>
    <property type="project" value="UniProtKB-KW"/>
</dbReference>
<sequence length="434" mass="47104">MTTELTNLDGPVWTPDTDGYDEARLGFQRLDPHRPAYVVGAASAKDVQSAVHFARENGLKVAVKAKGHGHLNPLDGGVLITTDRLNDVVVDPDTKTAWIEAGATWKQVIEAAAPHGLAPLSGSFPTLGAVPYILGGGLGLMARQYGYAADHVRRIELVTPDGVLRNAEDDPDLFWALRGGIGNFGIVTRLQIDLFEVTTLYGGSLYYDLSANPGALEAWREWTETVPDNVTSAVAVLRFLDIPHVPEPLRGKHVAQLQLSILDGGEELVRPLRKIGEPVVDTVGELPYTESAKIFAEPDRADAFSSRNVLLSALDPQALDTVRTGSDANKCVLAIRHLGGALAKEPEIANAMGHRDAQYSVTVLSIGEQDQSVRHRAVLEPFADQVVGRLLNFSSASLDEADLRAAFDEGDYAHLWELRARYDPDELLQPNHPL</sequence>
<feature type="domain" description="FAD-binding PCMH-type" evidence="6">
    <location>
        <begin position="30"/>
        <end position="197"/>
    </location>
</feature>
<reference evidence="7 8" key="1">
    <citation type="submission" date="2019-03" db="EMBL/GenBank/DDBJ databases">
        <title>Genomic Encyclopedia of Type Strains, Phase III (KMG-III): the genomes of soil and plant-associated and newly described type strains.</title>
        <authorList>
            <person name="Whitman W."/>
        </authorList>
    </citation>
    <scope>NUCLEOTIDE SEQUENCE [LARGE SCALE GENOMIC DNA]</scope>
    <source>
        <strain evidence="7 8">VKM Ac-2575</strain>
    </source>
</reference>
<dbReference type="SUPFAM" id="SSF56176">
    <property type="entry name" value="FAD-binding/transporter-associated domain-like"/>
    <property type="match status" value="1"/>
</dbReference>
<dbReference type="AlphaFoldDB" id="A0A4R7TEN6"/>
<proteinExistence type="inferred from homology"/>
<comment type="similarity">
    <text evidence="2">Belongs to the oxygen-dependent FAD-linked oxidoreductase family.</text>
</comment>
<keyword evidence="3" id="KW-0285">Flavoprotein</keyword>
<evidence type="ECO:0000313" key="7">
    <source>
        <dbReference type="EMBL" id="TDU89986.1"/>
    </source>
</evidence>
<evidence type="ECO:0000256" key="4">
    <source>
        <dbReference type="ARBA" id="ARBA00022827"/>
    </source>
</evidence>
<comment type="cofactor">
    <cofactor evidence="1">
        <name>FAD</name>
        <dbReference type="ChEBI" id="CHEBI:57692"/>
    </cofactor>
</comment>
<dbReference type="Pfam" id="PF01565">
    <property type="entry name" value="FAD_binding_4"/>
    <property type="match status" value="1"/>
</dbReference>
<keyword evidence="5" id="KW-0560">Oxidoreductase</keyword>
<accession>A0A4R7TEN6</accession>
<keyword evidence="8" id="KW-1185">Reference proteome</keyword>
<dbReference type="PANTHER" id="PTHR42973">
    <property type="entry name" value="BINDING OXIDOREDUCTASE, PUTATIVE (AFU_ORTHOLOGUE AFUA_1G17690)-RELATED"/>
    <property type="match status" value="1"/>
</dbReference>
<dbReference type="PROSITE" id="PS51387">
    <property type="entry name" value="FAD_PCMH"/>
    <property type="match status" value="1"/>
</dbReference>
<dbReference type="InterPro" id="IPR016169">
    <property type="entry name" value="FAD-bd_PCMH_sub2"/>
</dbReference>
<gene>
    <name evidence="7" type="ORF">EV138_3567</name>
</gene>
<evidence type="ECO:0000313" key="8">
    <source>
        <dbReference type="Proteomes" id="UP000295151"/>
    </source>
</evidence>
<comment type="caution">
    <text evidence="7">The sequence shown here is derived from an EMBL/GenBank/DDBJ whole genome shotgun (WGS) entry which is preliminary data.</text>
</comment>
<evidence type="ECO:0000259" key="6">
    <source>
        <dbReference type="PROSITE" id="PS51387"/>
    </source>
</evidence>
<dbReference type="InterPro" id="IPR036318">
    <property type="entry name" value="FAD-bd_PCMH-like_sf"/>
</dbReference>
<evidence type="ECO:0000256" key="2">
    <source>
        <dbReference type="ARBA" id="ARBA00005466"/>
    </source>
</evidence>
<dbReference type="InterPro" id="IPR050416">
    <property type="entry name" value="FAD-linked_Oxidoreductase"/>
</dbReference>
<dbReference type="PANTHER" id="PTHR42973:SF39">
    <property type="entry name" value="FAD-BINDING PCMH-TYPE DOMAIN-CONTAINING PROTEIN"/>
    <property type="match status" value="1"/>
</dbReference>
<dbReference type="Proteomes" id="UP000295151">
    <property type="component" value="Unassembled WGS sequence"/>
</dbReference>
<evidence type="ECO:0000256" key="5">
    <source>
        <dbReference type="ARBA" id="ARBA00023002"/>
    </source>
</evidence>